<keyword evidence="3" id="KW-1185">Reference proteome</keyword>
<evidence type="ECO:0000313" key="3">
    <source>
        <dbReference type="Proteomes" id="UP000005974"/>
    </source>
</evidence>
<evidence type="ECO:0000313" key="2">
    <source>
        <dbReference type="EMBL" id="EIY36958.1"/>
    </source>
</evidence>
<protein>
    <submittedName>
        <fullName evidence="2">Uncharacterized protein</fullName>
    </submittedName>
</protein>
<proteinExistence type="predicted"/>
<dbReference type="PATRIC" id="fig|997876.3.peg.1366"/>
<dbReference type="EMBL" id="AGXJ01000022">
    <property type="protein sequence ID" value="EIY36958.1"/>
    <property type="molecule type" value="Genomic_DNA"/>
</dbReference>
<gene>
    <name evidence="2" type="ORF">HMPREF1064_01322</name>
</gene>
<dbReference type="AlphaFoldDB" id="I9R4S7"/>
<feature type="region of interest" description="Disordered" evidence="1">
    <location>
        <begin position="147"/>
        <end position="169"/>
    </location>
</feature>
<dbReference type="HOGENOM" id="CLU_134243_0_0_10"/>
<organism evidence="2 3">
    <name type="scientific">Phocaeicola dorei CL02T12C06</name>
    <dbReference type="NCBI Taxonomy" id="997876"/>
    <lineage>
        <taxon>Bacteria</taxon>
        <taxon>Pseudomonadati</taxon>
        <taxon>Bacteroidota</taxon>
        <taxon>Bacteroidia</taxon>
        <taxon>Bacteroidales</taxon>
        <taxon>Bacteroidaceae</taxon>
        <taxon>Phocaeicola</taxon>
    </lineage>
</organism>
<name>I9R4S7_9BACT</name>
<dbReference type="OrthoDB" id="1027602at2"/>
<dbReference type="RefSeq" id="WP_007847343.1">
    <property type="nucleotide sequence ID" value="NZ_JH724133.1"/>
</dbReference>
<accession>I9R4S7</accession>
<reference evidence="2 3" key="1">
    <citation type="submission" date="2012-02" db="EMBL/GenBank/DDBJ databases">
        <title>The Genome Sequence of Bacteroides dorei CL02T12C06.</title>
        <authorList>
            <consortium name="The Broad Institute Genome Sequencing Platform"/>
            <person name="Earl A."/>
            <person name="Ward D."/>
            <person name="Feldgarden M."/>
            <person name="Gevers D."/>
            <person name="Zitomersky N.L."/>
            <person name="Coyne M.J."/>
            <person name="Comstock L.E."/>
            <person name="Young S.K."/>
            <person name="Zeng Q."/>
            <person name="Gargeya S."/>
            <person name="Fitzgerald M."/>
            <person name="Haas B."/>
            <person name="Abouelleil A."/>
            <person name="Alvarado L."/>
            <person name="Arachchi H.M."/>
            <person name="Berlin A."/>
            <person name="Chapman S.B."/>
            <person name="Gearin G."/>
            <person name="Goldberg J."/>
            <person name="Griggs A."/>
            <person name="Gujja S."/>
            <person name="Hansen M."/>
            <person name="Heiman D."/>
            <person name="Howarth C."/>
            <person name="Larimer J."/>
            <person name="Lui A."/>
            <person name="MacDonald P.J.P."/>
            <person name="McCowen C."/>
            <person name="Montmayeur A."/>
            <person name="Murphy C."/>
            <person name="Neiman D."/>
            <person name="Pearson M."/>
            <person name="Priest M."/>
            <person name="Roberts A."/>
            <person name="Saif S."/>
            <person name="Shea T."/>
            <person name="Sisk P."/>
            <person name="Stolte C."/>
            <person name="Sykes S."/>
            <person name="Wortman J."/>
            <person name="Nusbaum C."/>
            <person name="Birren B."/>
        </authorList>
    </citation>
    <scope>NUCLEOTIDE SEQUENCE [LARGE SCALE GENOMIC DNA]</scope>
    <source>
        <strain evidence="2 3">CL02T12C06</strain>
    </source>
</reference>
<dbReference type="Proteomes" id="UP000005974">
    <property type="component" value="Unassembled WGS sequence"/>
</dbReference>
<sequence length="169" mass="18061">MAETNTGAIYGVKALKYNGQALGLISEDGLQPGGDSPSKTRIWAAQKRNAPFAVLKSTPGTKTWTFTLIELSADNMIQVMGGTKESTGIYVPPTEDKDVQGVFDIETVTGHTIRIYNGVLTCNFANGINFSNVLGIECELEIQEAGEKPPYKVFPPGQVPPAGEIPSQS</sequence>
<evidence type="ECO:0000256" key="1">
    <source>
        <dbReference type="SAM" id="MobiDB-lite"/>
    </source>
</evidence>
<comment type="caution">
    <text evidence="2">The sequence shown here is derived from an EMBL/GenBank/DDBJ whole genome shotgun (WGS) entry which is preliminary data.</text>
</comment>